<dbReference type="EMBL" id="BMAO01036008">
    <property type="protein sequence ID" value="GFR07468.1"/>
    <property type="molecule type" value="Genomic_DNA"/>
</dbReference>
<proteinExistence type="predicted"/>
<keyword evidence="2" id="KW-1185">Reference proteome</keyword>
<evidence type="ECO:0000313" key="2">
    <source>
        <dbReference type="Proteomes" id="UP000887116"/>
    </source>
</evidence>
<dbReference type="AlphaFoldDB" id="A0A8X6GMY4"/>
<reference evidence="1" key="1">
    <citation type="submission" date="2020-07" db="EMBL/GenBank/DDBJ databases">
        <title>Multicomponent nature underlies the extraordinary mechanical properties of spider dragline silk.</title>
        <authorList>
            <person name="Kono N."/>
            <person name="Nakamura H."/>
            <person name="Mori M."/>
            <person name="Yoshida Y."/>
            <person name="Ohtoshi R."/>
            <person name="Malay A.D."/>
            <person name="Moran D.A.P."/>
            <person name="Tomita M."/>
            <person name="Numata K."/>
            <person name="Arakawa K."/>
        </authorList>
    </citation>
    <scope>NUCLEOTIDE SEQUENCE</scope>
</reference>
<protein>
    <submittedName>
        <fullName evidence="1">Uncharacterized protein</fullName>
    </submittedName>
</protein>
<name>A0A8X6GMY4_TRICU</name>
<organism evidence="1 2">
    <name type="scientific">Trichonephila clavata</name>
    <name type="common">Joro spider</name>
    <name type="synonym">Nephila clavata</name>
    <dbReference type="NCBI Taxonomy" id="2740835"/>
    <lineage>
        <taxon>Eukaryota</taxon>
        <taxon>Metazoa</taxon>
        <taxon>Ecdysozoa</taxon>
        <taxon>Arthropoda</taxon>
        <taxon>Chelicerata</taxon>
        <taxon>Arachnida</taxon>
        <taxon>Araneae</taxon>
        <taxon>Araneomorphae</taxon>
        <taxon>Entelegynae</taxon>
        <taxon>Araneoidea</taxon>
        <taxon>Nephilidae</taxon>
        <taxon>Trichonephila</taxon>
    </lineage>
</organism>
<comment type="caution">
    <text evidence="1">The sequence shown here is derived from an EMBL/GenBank/DDBJ whole genome shotgun (WGS) entry which is preliminary data.</text>
</comment>
<sequence>MFNHDRETKIEIKRPLAWGAEEVIPSEAVRKSGTAGGREEGKRREGRMVDCVSNQQDEWLGDCYPSTICQNAV</sequence>
<accession>A0A8X6GMY4</accession>
<gene>
    <name evidence="1" type="ORF">TNCT_645111</name>
</gene>
<evidence type="ECO:0000313" key="1">
    <source>
        <dbReference type="EMBL" id="GFR07468.1"/>
    </source>
</evidence>
<dbReference type="Proteomes" id="UP000887116">
    <property type="component" value="Unassembled WGS sequence"/>
</dbReference>